<dbReference type="PANTHER" id="PTHR10484">
    <property type="entry name" value="HISTONE H4"/>
    <property type="match status" value="1"/>
</dbReference>
<evidence type="ECO:0000256" key="2">
    <source>
        <dbReference type="ARBA" id="ARBA00004123"/>
    </source>
</evidence>
<dbReference type="GO" id="GO:0005634">
    <property type="term" value="C:nucleus"/>
    <property type="evidence" value="ECO:0007669"/>
    <property type="project" value="UniProtKB-SubCell"/>
</dbReference>
<proteinExistence type="inferred from homology"/>
<feature type="non-terminal residue" evidence="10">
    <location>
        <position position="1"/>
    </location>
</feature>
<dbReference type="AlphaFoldDB" id="A0A7L3KZ50"/>
<comment type="similarity">
    <text evidence="4 9">Belongs to the histone H4 family.</text>
</comment>
<keyword evidence="7 9" id="KW-0539">Nucleus</keyword>
<evidence type="ECO:0000256" key="8">
    <source>
        <dbReference type="ARBA" id="ARBA00023269"/>
    </source>
</evidence>
<name>A0A7L3KZ50_9PASS</name>
<evidence type="ECO:0000313" key="11">
    <source>
        <dbReference type="Proteomes" id="UP000525319"/>
    </source>
</evidence>
<evidence type="ECO:0000256" key="3">
    <source>
        <dbReference type="ARBA" id="ARBA00004286"/>
    </source>
</evidence>
<dbReference type="OrthoDB" id="9904347at2759"/>
<dbReference type="GO" id="GO:0030527">
    <property type="term" value="F:structural constituent of chromatin"/>
    <property type="evidence" value="ECO:0007669"/>
    <property type="project" value="InterPro"/>
</dbReference>
<comment type="function">
    <text evidence="1 9">Core component of nucleosome. Nucleosomes wrap and compact DNA into chromatin, limiting DNA accessibility to the cellular machineries which require DNA as a template. Histones thereby play a central role in transcription regulation, DNA repair, DNA replication and chromosomal stability. DNA accessibility is regulated via a complex set of post-translational modifications of histones, also called histone code, and nucleosome remodeling.</text>
</comment>
<evidence type="ECO:0000256" key="5">
    <source>
        <dbReference type="ARBA" id="ARBA00022454"/>
    </source>
</evidence>
<dbReference type="GO" id="GO:0046982">
    <property type="term" value="F:protein heterodimerization activity"/>
    <property type="evidence" value="ECO:0007669"/>
    <property type="project" value="InterPro"/>
</dbReference>
<keyword evidence="11" id="KW-1185">Reference proteome</keyword>
<evidence type="ECO:0000256" key="7">
    <source>
        <dbReference type="ARBA" id="ARBA00023242"/>
    </source>
</evidence>
<dbReference type="CDD" id="cd22912">
    <property type="entry name" value="HFD_H4"/>
    <property type="match status" value="1"/>
</dbReference>
<keyword evidence="5 9" id="KW-0158">Chromosome</keyword>
<dbReference type="GO" id="GO:0003677">
    <property type="term" value="F:DNA binding"/>
    <property type="evidence" value="ECO:0007669"/>
    <property type="project" value="UniProtKB-KW"/>
</dbReference>
<dbReference type="InterPro" id="IPR009072">
    <property type="entry name" value="Histone-fold"/>
</dbReference>
<dbReference type="SUPFAM" id="SSF47113">
    <property type="entry name" value="Histone-fold"/>
    <property type="match status" value="1"/>
</dbReference>
<evidence type="ECO:0000256" key="4">
    <source>
        <dbReference type="ARBA" id="ARBA00006564"/>
    </source>
</evidence>
<accession>A0A7L3KZ50</accession>
<dbReference type="Gene3D" id="1.10.20.10">
    <property type="entry name" value="Histone, subunit A"/>
    <property type="match status" value="1"/>
</dbReference>
<keyword evidence="8 9" id="KW-0544">Nucleosome core</keyword>
<dbReference type="Proteomes" id="UP000525319">
    <property type="component" value="Unassembled WGS sequence"/>
</dbReference>
<evidence type="ECO:0000256" key="9">
    <source>
        <dbReference type="RuleBase" id="RU000528"/>
    </source>
</evidence>
<protein>
    <recommendedName>
        <fullName evidence="9">Histone H4</fullName>
    </recommendedName>
</protein>
<organism evidence="10 11">
    <name type="scientific">Drymodes brunneopygia</name>
    <dbReference type="NCBI Taxonomy" id="626378"/>
    <lineage>
        <taxon>Eukaryota</taxon>
        <taxon>Metazoa</taxon>
        <taxon>Chordata</taxon>
        <taxon>Craniata</taxon>
        <taxon>Vertebrata</taxon>
        <taxon>Euteleostomi</taxon>
        <taxon>Archelosauria</taxon>
        <taxon>Archosauria</taxon>
        <taxon>Dinosauria</taxon>
        <taxon>Saurischia</taxon>
        <taxon>Theropoda</taxon>
        <taxon>Coelurosauria</taxon>
        <taxon>Aves</taxon>
        <taxon>Neognathae</taxon>
        <taxon>Neoaves</taxon>
        <taxon>Telluraves</taxon>
        <taxon>Australaves</taxon>
        <taxon>Passeriformes</taxon>
        <taxon>Petroicidae</taxon>
        <taxon>Drymodes</taxon>
    </lineage>
</organism>
<evidence type="ECO:0000256" key="6">
    <source>
        <dbReference type="ARBA" id="ARBA00023125"/>
    </source>
</evidence>
<comment type="caution">
    <text evidence="10">The sequence shown here is derived from an EMBL/GenBank/DDBJ whole genome shotgun (WGS) entry which is preliminary data.</text>
</comment>
<comment type="subunit">
    <text evidence="9">The nucleosome is a histone octamer containing two molecules each of H2A, H2B, H3 and H4 assembled in one H3-H4 heterotetramer and two H2A-H2B heterodimers. The octamer wraps approximately 147 bp of DNA.</text>
</comment>
<reference evidence="10 11" key="1">
    <citation type="submission" date="2019-09" db="EMBL/GenBank/DDBJ databases">
        <title>Bird 10,000 Genomes (B10K) Project - Family phase.</title>
        <authorList>
            <person name="Zhang G."/>
        </authorList>
    </citation>
    <scope>NUCLEOTIDE SEQUENCE [LARGE SCALE GENOMIC DNA]</scope>
    <source>
        <strain evidence="10">B10K-DU-030-03</strain>
    </source>
</reference>
<feature type="non-terminal residue" evidence="10">
    <location>
        <position position="101"/>
    </location>
</feature>
<dbReference type="SMART" id="SM00417">
    <property type="entry name" value="H4"/>
    <property type="match status" value="1"/>
</dbReference>
<dbReference type="InterPro" id="IPR001951">
    <property type="entry name" value="Histone_H4"/>
</dbReference>
<keyword evidence="6 9" id="KW-0238">DNA-binding</keyword>
<dbReference type="GO" id="GO:0000786">
    <property type="term" value="C:nucleosome"/>
    <property type="evidence" value="ECO:0007669"/>
    <property type="project" value="UniProtKB-KW"/>
</dbReference>
<dbReference type="EMBL" id="VZTZ01063258">
    <property type="protein sequence ID" value="NXU46842.1"/>
    <property type="molecule type" value="Genomic_DNA"/>
</dbReference>
<comment type="subcellular location">
    <subcellularLocation>
        <location evidence="3">Chromosome</location>
    </subcellularLocation>
    <subcellularLocation>
        <location evidence="2">Nucleus</location>
    </subcellularLocation>
</comment>
<sequence length="101" mass="11522">VVWLGRGWLEAREGERHCKVLRDDIQGITKPAVCRGARRGSVKRNSGLIYEEMHGVHKVFVENAIRGAITYPEHAKRKTIMAMDVVNALKRQGCTLLIWRL</sequence>
<evidence type="ECO:0000256" key="1">
    <source>
        <dbReference type="ARBA" id="ARBA00002001"/>
    </source>
</evidence>
<dbReference type="PRINTS" id="PR00623">
    <property type="entry name" value="HISTONEH4"/>
</dbReference>
<evidence type="ECO:0000313" key="10">
    <source>
        <dbReference type="EMBL" id="NXU46842.1"/>
    </source>
</evidence>
<gene>
    <name evidence="10" type="ORF">DRYBRU_R06630</name>
</gene>